<dbReference type="EMBL" id="CP036291">
    <property type="protein sequence ID" value="QDU91383.1"/>
    <property type="molecule type" value="Genomic_DNA"/>
</dbReference>
<organism evidence="9 10">
    <name type="scientific">Pirellulimonas nuda</name>
    <dbReference type="NCBI Taxonomy" id="2528009"/>
    <lineage>
        <taxon>Bacteria</taxon>
        <taxon>Pseudomonadati</taxon>
        <taxon>Planctomycetota</taxon>
        <taxon>Planctomycetia</taxon>
        <taxon>Pirellulales</taxon>
        <taxon>Lacipirellulaceae</taxon>
        <taxon>Pirellulimonas</taxon>
    </lineage>
</organism>
<evidence type="ECO:0000256" key="2">
    <source>
        <dbReference type="ARBA" id="ARBA00022475"/>
    </source>
</evidence>
<evidence type="ECO:0000259" key="8">
    <source>
        <dbReference type="Pfam" id="PF09335"/>
    </source>
</evidence>
<feature type="compositionally biased region" description="Low complexity" evidence="6">
    <location>
        <begin position="229"/>
        <end position="241"/>
    </location>
</feature>
<reference evidence="9 10" key="1">
    <citation type="submission" date="2019-02" db="EMBL/GenBank/DDBJ databases">
        <title>Deep-cultivation of Planctomycetes and their phenomic and genomic characterization uncovers novel biology.</title>
        <authorList>
            <person name="Wiegand S."/>
            <person name="Jogler M."/>
            <person name="Boedeker C."/>
            <person name="Pinto D."/>
            <person name="Vollmers J."/>
            <person name="Rivas-Marin E."/>
            <person name="Kohn T."/>
            <person name="Peeters S.H."/>
            <person name="Heuer A."/>
            <person name="Rast P."/>
            <person name="Oberbeckmann S."/>
            <person name="Bunk B."/>
            <person name="Jeske O."/>
            <person name="Meyerdierks A."/>
            <person name="Storesund J.E."/>
            <person name="Kallscheuer N."/>
            <person name="Luecker S."/>
            <person name="Lage O.M."/>
            <person name="Pohl T."/>
            <person name="Merkel B.J."/>
            <person name="Hornburger P."/>
            <person name="Mueller R.-W."/>
            <person name="Bruemmer F."/>
            <person name="Labrenz M."/>
            <person name="Spormann A.M."/>
            <person name="Op den Camp H."/>
            <person name="Overmann J."/>
            <person name="Amann R."/>
            <person name="Jetten M.S.M."/>
            <person name="Mascher T."/>
            <person name="Medema M.H."/>
            <person name="Devos D.P."/>
            <person name="Kaster A.-K."/>
            <person name="Ovreas L."/>
            <person name="Rohde M."/>
            <person name="Galperin M.Y."/>
            <person name="Jogler C."/>
        </authorList>
    </citation>
    <scope>NUCLEOTIDE SEQUENCE [LARGE SCALE GENOMIC DNA]</scope>
    <source>
        <strain evidence="9 10">Pla175</strain>
    </source>
</reference>
<feature type="domain" description="VTT" evidence="8">
    <location>
        <begin position="26"/>
        <end position="148"/>
    </location>
</feature>
<keyword evidence="2" id="KW-1003">Cell membrane</keyword>
<sequence>MLNFLLRFEYAGIIAFLTLCGLGLPIPEEAVVVLSGVLSYQETLDWYYALPSCLIGALLGDSVMYFIGRHFGHEWLTKHKNFARFIDPDREEQVEKLVLKHGFKVMLLTRFMFGVRGPVYYAAGAAKVPYLKFLLWDLVGASLVISVFFGLAFRYGRQIEKLASDFEITFTIIVLAALVVTGVMVYRSQKRRVGKAFDEMAAEDQQAEAPSEPGADLSASIPSPSTNGAPHDTASAPAPAAELERLE</sequence>
<dbReference type="InterPro" id="IPR051311">
    <property type="entry name" value="DedA_domain"/>
</dbReference>
<proteinExistence type="predicted"/>
<name>A0A518DIS6_9BACT</name>
<dbReference type="InterPro" id="IPR032816">
    <property type="entry name" value="VTT_dom"/>
</dbReference>
<evidence type="ECO:0000256" key="7">
    <source>
        <dbReference type="SAM" id="Phobius"/>
    </source>
</evidence>
<dbReference type="PANTHER" id="PTHR42709">
    <property type="entry name" value="ALKALINE PHOSPHATASE LIKE PROTEIN"/>
    <property type="match status" value="1"/>
</dbReference>
<keyword evidence="5 7" id="KW-0472">Membrane</keyword>
<accession>A0A518DIS6</accession>
<keyword evidence="10" id="KW-1185">Reference proteome</keyword>
<gene>
    <name evidence="9" type="primary">yohD</name>
    <name evidence="9" type="ORF">Pla175_48050</name>
</gene>
<feature type="region of interest" description="Disordered" evidence="6">
    <location>
        <begin position="199"/>
        <end position="247"/>
    </location>
</feature>
<evidence type="ECO:0000256" key="1">
    <source>
        <dbReference type="ARBA" id="ARBA00004651"/>
    </source>
</evidence>
<dbReference type="AlphaFoldDB" id="A0A518DIS6"/>
<protein>
    <submittedName>
        <fullName evidence="9">Inner membrane protein YohD</fullName>
    </submittedName>
</protein>
<dbReference type="Pfam" id="PF09335">
    <property type="entry name" value="VTT_dom"/>
    <property type="match status" value="1"/>
</dbReference>
<dbReference type="Proteomes" id="UP000317429">
    <property type="component" value="Chromosome"/>
</dbReference>
<dbReference type="RefSeq" id="WP_197527107.1">
    <property type="nucleotide sequence ID" value="NZ_CP036291.1"/>
</dbReference>
<dbReference type="GO" id="GO:0005886">
    <property type="term" value="C:plasma membrane"/>
    <property type="evidence" value="ECO:0007669"/>
    <property type="project" value="UniProtKB-SubCell"/>
</dbReference>
<dbReference type="KEGG" id="pnd:Pla175_48050"/>
<feature type="transmembrane region" description="Helical" evidence="7">
    <location>
        <begin position="7"/>
        <end position="26"/>
    </location>
</feature>
<feature type="transmembrane region" description="Helical" evidence="7">
    <location>
        <begin position="168"/>
        <end position="186"/>
    </location>
</feature>
<comment type="subcellular location">
    <subcellularLocation>
        <location evidence="1">Cell membrane</location>
        <topology evidence="1">Multi-pass membrane protein</topology>
    </subcellularLocation>
</comment>
<evidence type="ECO:0000313" key="10">
    <source>
        <dbReference type="Proteomes" id="UP000317429"/>
    </source>
</evidence>
<evidence type="ECO:0000256" key="6">
    <source>
        <dbReference type="SAM" id="MobiDB-lite"/>
    </source>
</evidence>
<evidence type="ECO:0000313" key="9">
    <source>
        <dbReference type="EMBL" id="QDU91383.1"/>
    </source>
</evidence>
<keyword evidence="4 7" id="KW-1133">Transmembrane helix</keyword>
<feature type="transmembrane region" description="Helical" evidence="7">
    <location>
        <begin position="133"/>
        <end position="156"/>
    </location>
</feature>
<evidence type="ECO:0000256" key="4">
    <source>
        <dbReference type="ARBA" id="ARBA00022989"/>
    </source>
</evidence>
<dbReference type="PANTHER" id="PTHR42709:SF6">
    <property type="entry name" value="UNDECAPRENYL PHOSPHATE TRANSPORTER A"/>
    <property type="match status" value="1"/>
</dbReference>
<keyword evidence="3 7" id="KW-0812">Transmembrane</keyword>
<feature type="transmembrane region" description="Helical" evidence="7">
    <location>
        <begin position="46"/>
        <end position="68"/>
    </location>
</feature>
<evidence type="ECO:0000256" key="5">
    <source>
        <dbReference type="ARBA" id="ARBA00023136"/>
    </source>
</evidence>
<evidence type="ECO:0000256" key="3">
    <source>
        <dbReference type="ARBA" id="ARBA00022692"/>
    </source>
</evidence>